<dbReference type="GO" id="GO:0004526">
    <property type="term" value="F:ribonuclease P activity"/>
    <property type="evidence" value="ECO:0007669"/>
    <property type="project" value="UniProtKB-UniRule"/>
</dbReference>
<comment type="similarity">
    <text evidence="6">Belongs to the RnpA family.</text>
</comment>
<evidence type="ECO:0000256" key="1">
    <source>
        <dbReference type="ARBA" id="ARBA00022694"/>
    </source>
</evidence>
<sequence length="112" mass="12836">MLKQNVLRNKKDFSAIYNKGKSFGGKYVVLFFRRNGLPYNRLGFLASKKVGNSVLRNRSRRLMKESYRVLEPKIGTGYDLIFIARNTINGVKCAEVLKCIEFLTSRAGILKK</sequence>
<evidence type="ECO:0000256" key="3">
    <source>
        <dbReference type="ARBA" id="ARBA00022759"/>
    </source>
</evidence>
<dbReference type="GO" id="GO:0042781">
    <property type="term" value="F:3'-tRNA processing endoribonuclease activity"/>
    <property type="evidence" value="ECO:0007669"/>
    <property type="project" value="TreeGrafter"/>
</dbReference>
<keyword evidence="1 6" id="KW-0819">tRNA processing</keyword>
<keyword evidence="4 6" id="KW-0378">Hydrolase</keyword>
<evidence type="ECO:0000256" key="4">
    <source>
        <dbReference type="ARBA" id="ARBA00022801"/>
    </source>
</evidence>
<dbReference type="AlphaFoldDB" id="A0A939D938"/>
<evidence type="ECO:0000256" key="5">
    <source>
        <dbReference type="ARBA" id="ARBA00022884"/>
    </source>
</evidence>
<dbReference type="EMBL" id="JAFJZZ010000002">
    <property type="protein sequence ID" value="MBN7773332.1"/>
    <property type="molecule type" value="Genomic_DNA"/>
</dbReference>
<name>A0A939D938_CLOAM</name>
<keyword evidence="9" id="KW-1185">Reference proteome</keyword>
<proteinExistence type="inferred from homology"/>
<dbReference type="EC" id="3.1.26.5" evidence="6 7"/>
<dbReference type="PANTHER" id="PTHR33992">
    <property type="entry name" value="RIBONUCLEASE P PROTEIN COMPONENT"/>
    <property type="match status" value="1"/>
</dbReference>
<protein>
    <recommendedName>
        <fullName evidence="6 7">Ribonuclease P protein component</fullName>
        <shortName evidence="6">RNase P protein</shortName>
        <shortName evidence="6">RNaseP protein</shortName>
        <ecNumber evidence="6 7">3.1.26.5</ecNumber>
    </recommendedName>
    <alternativeName>
        <fullName evidence="6">Protein C5</fullName>
    </alternativeName>
</protein>
<keyword evidence="5 6" id="KW-0694">RNA-binding</keyword>
<dbReference type="InterPro" id="IPR000100">
    <property type="entry name" value="RNase_P"/>
</dbReference>
<dbReference type="PANTHER" id="PTHR33992:SF1">
    <property type="entry name" value="RIBONUCLEASE P PROTEIN COMPONENT"/>
    <property type="match status" value="1"/>
</dbReference>
<dbReference type="GO" id="GO:0030677">
    <property type="term" value="C:ribonuclease P complex"/>
    <property type="evidence" value="ECO:0007669"/>
    <property type="project" value="TreeGrafter"/>
</dbReference>
<accession>A0A939D938</accession>
<evidence type="ECO:0000256" key="2">
    <source>
        <dbReference type="ARBA" id="ARBA00022722"/>
    </source>
</evidence>
<dbReference type="NCBIfam" id="TIGR00188">
    <property type="entry name" value="rnpA"/>
    <property type="match status" value="1"/>
</dbReference>
<comment type="subunit">
    <text evidence="6">Consists of a catalytic RNA component (M1 or rnpB) and a protein subunit.</text>
</comment>
<dbReference type="InterPro" id="IPR020568">
    <property type="entry name" value="Ribosomal_Su5_D2-typ_SF"/>
</dbReference>
<keyword evidence="2 6" id="KW-0540">Nuclease</keyword>
<dbReference type="Gene3D" id="3.30.230.10">
    <property type="match status" value="1"/>
</dbReference>
<reference evidence="8" key="1">
    <citation type="submission" date="2021-02" db="EMBL/GenBank/DDBJ databases">
        <title>Abyssanaerobacter marinus gen.nov., sp., nov, anaerobic bacterium isolated from the Onnuri vent field of Indian Ocean and suggestion of Mogibacteriaceae fam. nov., and proposal of reclassification of ambiguous this family's genus member.</title>
        <authorList>
            <person name="Kim Y.J."/>
            <person name="Yang J.-A."/>
        </authorList>
    </citation>
    <scope>NUCLEOTIDE SEQUENCE</scope>
    <source>
        <strain evidence="8">DSM 2634</strain>
    </source>
</reference>
<dbReference type="InterPro" id="IPR014721">
    <property type="entry name" value="Ribsml_uS5_D2-typ_fold_subgr"/>
</dbReference>
<keyword evidence="3 6" id="KW-0255">Endonuclease</keyword>
<dbReference type="SUPFAM" id="SSF54211">
    <property type="entry name" value="Ribosomal protein S5 domain 2-like"/>
    <property type="match status" value="1"/>
</dbReference>
<evidence type="ECO:0000313" key="9">
    <source>
        <dbReference type="Proteomes" id="UP000664545"/>
    </source>
</evidence>
<dbReference type="Proteomes" id="UP000664545">
    <property type="component" value="Unassembled WGS sequence"/>
</dbReference>
<organism evidence="8 9">
    <name type="scientific">Clostridium aminobutyricum</name>
    <dbReference type="NCBI Taxonomy" id="33953"/>
    <lineage>
        <taxon>Bacteria</taxon>
        <taxon>Bacillati</taxon>
        <taxon>Bacillota</taxon>
        <taxon>Clostridia</taxon>
        <taxon>Eubacteriales</taxon>
        <taxon>Clostridiaceae</taxon>
        <taxon>Clostridium</taxon>
    </lineage>
</organism>
<comment type="caution">
    <text evidence="8">The sequence shown here is derived from an EMBL/GenBank/DDBJ whole genome shotgun (WGS) entry which is preliminary data.</text>
</comment>
<evidence type="ECO:0000256" key="6">
    <source>
        <dbReference type="HAMAP-Rule" id="MF_00227"/>
    </source>
</evidence>
<dbReference type="GO" id="GO:0000049">
    <property type="term" value="F:tRNA binding"/>
    <property type="evidence" value="ECO:0007669"/>
    <property type="project" value="UniProtKB-UniRule"/>
</dbReference>
<comment type="function">
    <text evidence="6">RNaseP catalyzes the removal of the 5'-leader sequence from pre-tRNA to produce the mature 5'-terminus. It can also cleave other RNA substrates such as 4.5S RNA. The protein component plays an auxiliary but essential role in vivo by binding to the 5'-leader sequence and broadening the substrate specificity of the ribozyme.</text>
</comment>
<dbReference type="Pfam" id="PF00825">
    <property type="entry name" value="Ribonuclease_P"/>
    <property type="match status" value="1"/>
</dbReference>
<dbReference type="HAMAP" id="MF_00227">
    <property type="entry name" value="RNase_P"/>
    <property type="match status" value="1"/>
</dbReference>
<dbReference type="RefSeq" id="WP_206582153.1">
    <property type="nucleotide sequence ID" value="NZ_JAFJZZ010000002.1"/>
</dbReference>
<dbReference type="GO" id="GO:0001682">
    <property type="term" value="P:tRNA 5'-leader removal"/>
    <property type="evidence" value="ECO:0007669"/>
    <property type="project" value="UniProtKB-UniRule"/>
</dbReference>
<evidence type="ECO:0000313" key="8">
    <source>
        <dbReference type="EMBL" id="MBN7773332.1"/>
    </source>
</evidence>
<comment type="catalytic activity">
    <reaction evidence="6">
        <text>Endonucleolytic cleavage of RNA, removing 5'-extranucleotides from tRNA precursor.</text>
        <dbReference type="EC" id="3.1.26.5"/>
    </reaction>
</comment>
<gene>
    <name evidence="6 8" type="primary">rnpA</name>
    <name evidence="8" type="ORF">JYB65_08160</name>
</gene>
<evidence type="ECO:0000256" key="7">
    <source>
        <dbReference type="NCBIfam" id="TIGR00188"/>
    </source>
</evidence>